<accession>A0A4R0NM94</accession>
<keyword evidence="3" id="KW-1185">Reference proteome</keyword>
<sequence>MISAIHLKNIATYDPTGVEINDLKKINFIYGSNGSGKTTLSKYLFEPLLHKDCKTLWANDQAIKLLIYNRDFRESNFSKGNIDGVFTLGQATKEEAEKIEQLKKQRKDIIAEGNTKRETVKKMIEAQLELDNQFKEEVWVEIYKKYENDFKDGFRGFINNKESFKAKLIEEYQSNKSKLHGLDKLQGFATTIFGNKPILQTLLISVEFDNIENIEQDAIWLKKIIGKVDVNIANLIQKLNINDWVNQGRGYIHNDKICPFCQQETITVEFKKQLEDYFDEAFIFDTRQLKKMGDEYSSDSSNLLNILHEIEEKEKNNPSSKIEIELFSAYLKTLQTQLQQNNSLIAVKIKEPSRSVELLSTSEQLEKVNKIIEEANKAITQHNIIVNNFEKSRAELIGCIWKYVIDDFSVRMQNYLNNKSGAQKGIDGMQAKIDKLLVEHTKVNKEVVERSKNLTSVQPSVDQINLTLKSYGFNNFMIVPSSVEKNKYQIQREDGEMAVNTLSEGEITFITFLYFLQLAHGSVTEDNISEERILVVDDPISSLDSSILFVVSSLIRTLIKDIRADKGNIKQIILLTHNVYFHKEVSFISSKIKECKHTNYWILRKHQKHTSLQSFEMKNPIQSSYELLWKEIKNRADCSTISIQNTMRRILENYFKILGGISEDNIVDKFSIPEEKEICRSLMLWINDGSHSMPDDLFIEKQDDVIEKYYNVFKSIFVHAKHDQHFDMMIGIQTP</sequence>
<dbReference type="RefSeq" id="WP_131596586.1">
    <property type="nucleotide sequence ID" value="NZ_SJSL01000002.1"/>
</dbReference>
<evidence type="ECO:0000313" key="2">
    <source>
        <dbReference type="EMBL" id="TCD01786.1"/>
    </source>
</evidence>
<name>A0A4R0NM94_9SPHI</name>
<dbReference type="InterPro" id="IPR026866">
    <property type="entry name" value="CR006_AAA"/>
</dbReference>
<organism evidence="2 3">
    <name type="scientific">Pedobacter psychroterrae</name>
    <dbReference type="NCBI Taxonomy" id="2530453"/>
    <lineage>
        <taxon>Bacteria</taxon>
        <taxon>Pseudomonadati</taxon>
        <taxon>Bacteroidota</taxon>
        <taxon>Sphingobacteriia</taxon>
        <taxon>Sphingobacteriales</taxon>
        <taxon>Sphingobacteriaceae</taxon>
        <taxon>Pedobacter</taxon>
    </lineage>
</organism>
<dbReference type="AlphaFoldDB" id="A0A4R0NM94"/>
<protein>
    <recommendedName>
        <fullName evidence="1">Protein CR006 P-loop domain-containing protein</fullName>
    </recommendedName>
</protein>
<reference evidence="2 3" key="1">
    <citation type="submission" date="2019-02" db="EMBL/GenBank/DDBJ databases">
        <title>Pedobacter sp. RP-1-14 sp. nov., isolated from Arctic soil.</title>
        <authorList>
            <person name="Dahal R.H."/>
        </authorList>
    </citation>
    <scope>NUCLEOTIDE SEQUENCE [LARGE SCALE GENOMIC DNA]</scope>
    <source>
        <strain evidence="2 3">RP-1-14</strain>
    </source>
</reference>
<evidence type="ECO:0000259" key="1">
    <source>
        <dbReference type="Pfam" id="PF13166"/>
    </source>
</evidence>
<dbReference type="Gene3D" id="3.40.50.300">
    <property type="entry name" value="P-loop containing nucleotide triphosphate hydrolases"/>
    <property type="match status" value="2"/>
</dbReference>
<feature type="domain" description="Protein CR006 P-loop" evidence="1">
    <location>
        <begin position="10"/>
        <end position="717"/>
    </location>
</feature>
<proteinExistence type="predicted"/>
<dbReference type="Pfam" id="PF13166">
    <property type="entry name" value="AAA_13"/>
    <property type="match status" value="1"/>
</dbReference>
<dbReference type="SUPFAM" id="SSF52540">
    <property type="entry name" value="P-loop containing nucleoside triphosphate hydrolases"/>
    <property type="match status" value="1"/>
</dbReference>
<gene>
    <name evidence="2" type="ORF">EZ437_13810</name>
</gene>
<dbReference type="EMBL" id="SJSL01000002">
    <property type="protein sequence ID" value="TCD01786.1"/>
    <property type="molecule type" value="Genomic_DNA"/>
</dbReference>
<dbReference type="InterPro" id="IPR027417">
    <property type="entry name" value="P-loop_NTPase"/>
</dbReference>
<dbReference type="Proteomes" id="UP000293347">
    <property type="component" value="Unassembled WGS sequence"/>
</dbReference>
<dbReference type="OrthoDB" id="9795565at2"/>
<comment type="caution">
    <text evidence="2">The sequence shown here is derived from an EMBL/GenBank/DDBJ whole genome shotgun (WGS) entry which is preliminary data.</text>
</comment>
<evidence type="ECO:0000313" key="3">
    <source>
        <dbReference type="Proteomes" id="UP000293347"/>
    </source>
</evidence>